<dbReference type="Proteomes" id="UP001489719">
    <property type="component" value="Unassembled WGS sequence"/>
</dbReference>
<organism evidence="1 2">
    <name type="scientific">Lipomyces orientalis</name>
    <dbReference type="NCBI Taxonomy" id="1233043"/>
    <lineage>
        <taxon>Eukaryota</taxon>
        <taxon>Fungi</taxon>
        <taxon>Dikarya</taxon>
        <taxon>Ascomycota</taxon>
        <taxon>Saccharomycotina</taxon>
        <taxon>Lipomycetes</taxon>
        <taxon>Lipomycetales</taxon>
        <taxon>Lipomycetaceae</taxon>
        <taxon>Lipomyces</taxon>
    </lineage>
</organism>
<protein>
    <submittedName>
        <fullName evidence="1">Uncharacterized protein</fullName>
    </submittedName>
</protein>
<proteinExistence type="predicted"/>
<evidence type="ECO:0000313" key="2">
    <source>
        <dbReference type="Proteomes" id="UP001489719"/>
    </source>
</evidence>
<accession>A0ACC3TEX6</accession>
<name>A0ACC3TEX6_9ASCO</name>
<keyword evidence="2" id="KW-1185">Reference proteome</keyword>
<reference evidence="2" key="1">
    <citation type="journal article" date="2024" name="Front. Bioeng. Biotechnol.">
        <title>Genome-scale model development and genomic sequencing of the oleaginous clade Lipomyces.</title>
        <authorList>
            <person name="Czajka J.J."/>
            <person name="Han Y."/>
            <person name="Kim J."/>
            <person name="Mondo S.J."/>
            <person name="Hofstad B.A."/>
            <person name="Robles A."/>
            <person name="Haridas S."/>
            <person name="Riley R."/>
            <person name="LaButti K."/>
            <person name="Pangilinan J."/>
            <person name="Andreopoulos W."/>
            <person name="Lipzen A."/>
            <person name="Yan J."/>
            <person name="Wang M."/>
            <person name="Ng V."/>
            <person name="Grigoriev I.V."/>
            <person name="Spatafora J.W."/>
            <person name="Magnuson J.K."/>
            <person name="Baker S.E."/>
            <person name="Pomraning K.R."/>
        </authorList>
    </citation>
    <scope>NUCLEOTIDE SEQUENCE [LARGE SCALE GENOMIC DNA]</scope>
    <source>
        <strain evidence="2">CBS 10300</strain>
    </source>
</reference>
<comment type="caution">
    <text evidence="1">The sequence shown here is derived from an EMBL/GenBank/DDBJ whole genome shotgun (WGS) entry which is preliminary data.</text>
</comment>
<evidence type="ECO:0000313" key="1">
    <source>
        <dbReference type="EMBL" id="KAK9319712.1"/>
    </source>
</evidence>
<dbReference type="EMBL" id="MU970167">
    <property type="protein sequence ID" value="KAK9319712.1"/>
    <property type="molecule type" value="Genomic_DNA"/>
</dbReference>
<gene>
    <name evidence="1" type="ORF">V1517DRAFT_331629</name>
</gene>
<sequence length="213" mass="24124">MSPPSGGVLVKNEIQPRKPTNSTTSTTDAQSEDEPQQQRKRPRVPEDPYASVRTQLSSLVRNPHKEIVIPRPKSPSEMMPPPPELVTNVQGSSAGAGSGEFHVYKQARRREMERTRLFDEQREKEKTQKEFTERREQMKALDEGRTNKKREKRRKRGKSGKRDDKPVAVNNDVEGGTEEAGEQQQQDQLPDADSAESVPADHEIKLTIIDEFA</sequence>